<organism evidence="1 2">
    <name type="scientific">Streblomastix strix</name>
    <dbReference type="NCBI Taxonomy" id="222440"/>
    <lineage>
        <taxon>Eukaryota</taxon>
        <taxon>Metamonada</taxon>
        <taxon>Preaxostyla</taxon>
        <taxon>Oxymonadida</taxon>
        <taxon>Streblomastigidae</taxon>
        <taxon>Streblomastix</taxon>
    </lineage>
</organism>
<evidence type="ECO:0000313" key="1">
    <source>
        <dbReference type="EMBL" id="KAA6369521.1"/>
    </source>
</evidence>
<proteinExistence type="predicted"/>
<name>A0A5J4UHF9_9EUKA</name>
<sequence>MKTSVKYLDIVTDIMDKINETTIAEHEADKTQAIADQFHNVINVVTDTLSDIITELNQQVRQLVPRAVPNDKQRTYILMVEVVNEYEQLEEQQVYHITIRFRKFNINDLSLAKIERYRRESLLFVDNFPIVMTINEKIKQTLKQRLDVKIWSINYIFPEDQSDFIIDIIQAAIITESAH</sequence>
<dbReference type="EMBL" id="SNRW01016285">
    <property type="protein sequence ID" value="KAA6369521.1"/>
    <property type="molecule type" value="Genomic_DNA"/>
</dbReference>
<gene>
    <name evidence="1" type="ORF">EZS28_034953</name>
</gene>
<protein>
    <submittedName>
        <fullName evidence="1">Uncharacterized protein</fullName>
    </submittedName>
</protein>
<dbReference type="Proteomes" id="UP000324800">
    <property type="component" value="Unassembled WGS sequence"/>
</dbReference>
<accession>A0A5J4UHF9</accession>
<comment type="caution">
    <text evidence="1">The sequence shown here is derived from an EMBL/GenBank/DDBJ whole genome shotgun (WGS) entry which is preliminary data.</text>
</comment>
<dbReference type="AlphaFoldDB" id="A0A5J4UHF9"/>
<reference evidence="1 2" key="1">
    <citation type="submission" date="2019-03" db="EMBL/GenBank/DDBJ databases">
        <title>Single cell metagenomics reveals metabolic interactions within the superorganism composed of flagellate Streblomastix strix and complex community of Bacteroidetes bacteria on its surface.</title>
        <authorList>
            <person name="Treitli S.C."/>
            <person name="Kolisko M."/>
            <person name="Husnik F."/>
            <person name="Keeling P."/>
            <person name="Hampl V."/>
        </authorList>
    </citation>
    <scope>NUCLEOTIDE SEQUENCE [LARGE SCALE GENOMIC DNA]</scope>
    <source>
        <strain evidence="1">ST1C</strain>
    </source>
</reference>
<evidence type="ECO:0000313" key="2">
    <source>
        <dbReference type="Proteomes" id="UP000324800"/>
    </source>
</evidence>